<name>A0ABQ7NU59_BRACM</name>
<dbReference type="Proteomes" id="UP000823674">
    <property type="component" value="Chromosome A01"/>
</dbReference>
<organism evidence="1 2">
    <name type="scientific">Brassica rapa subsp. trilocularis</name>
    <dbReference type="NCBI Taxonomy" id="1813537"/>
    <lineage>
        <taxon>Eukaryota</taxon>
        <taxon>Viridiplantae</taxon>
        <taxon>Streptophyta</taxon>
        <taxon>Embryophyta</taxon>
        <taxon>Tracheophyta</taxon>
        <taxon>Spermatophyta</taxon>
        <taxon>Magnoliopsida</taxon>
        <taxon>eudicotyledons</taxon>
        <taxon>Gunneridae</taxon>
        <taxon>Pentapetalae</taxon>
        <taxon>rosids</taxon>
        <taxon>malvids</taxon>
        <taxon>Brassicales</taxon>
        <taxon>Brassicaceae</taxon>
        <taxon>Brassiceae</taxon>
        <taxon>Brassica</taxon>
    </lineage>
</organism>
<evidence type="ECO:0008006" key="3">
    <source>
        <dbReference type="Google" id="ProtNLM"/>
    </source>
</evidence>
<accession>A0ABQ7NU59</accession>
<gene>
    <name evidence="1" type="primary">A01g503760.1_BraROA</name>
    <name evidence="1" type="ORF">IGI04_001959</name>
</gene>
<protein>
    <recommendedName>
        <fullName evidence="3">Gamma-tubulin complex component</fullName>
    </recommendedName>
</protein>
<dbReference type="EMBL" id="JADBGQ010000001">
    <property type="protein sequence ID" value="KAG5414392.1"/>
    <property type="molecule type" value="Genomic_DNA"/>
</dbReference>
<sequence>SCQFLPPTRASPPSSSFASELSLVRLALNALQGVLLLLAYRSSLMDYALSQLIGQPTTLRDRGSCKVGENEEANNKSHYTLVNQTFVIAVRKVLEGYISGLDTLCASAELRRSSNIVVL</sequence>
<comment type="caution">
    <text evidence="1">The sequence shown here is derived from an EMBL/GenBank/DDBJ whole genome shotgun (WGS) entry which is preliminary data.</text>
</comment>
<evidence type="ECO:0000313" key="2">
    <source>
        <dbReference type="Proteomes" id="UP000823674"/>
    </source>
</evidence>
<evidence type="ECO:0000313" key="1">
    <source>
        <dbReference type="EMBL" id="KAG5414392.1"/>
    </source>
</evidence>
<keyword evidence="2" id="KW-1185">Reference proteome</keyword>
<proteinExistence type="predicted"/>
<feature type="non-terminal residue" evidence="1">
    <location>
        <position position="1"/>
    </location>
</feature>
<reference evidence="1 2" key="1">
    <citation type="submission" date="2021-03" db="EMBL/GenBank/DDBJ databases">
        <authorList>
            <person name="King G.J."/>
            <person name="Bancroft I."/>
            <person name="Baten A."/>
            <person name="Bloomfield J."/>
            <person name="Borpatragohain P."/>
            <person name="He Z."/>
            <person name="Irish N."/>
            <person name="Irwin J."/>
            <person name="Liu K."/>
            <person name="Mauleon R.P."/>
            <person name="Moore J."/>
            <person name="Morris R."/>
            <person name="Ostergaard L."/>
            <person name="Wang B."/>
            <person name="Wells R."/>
        </authorList>
    </citation>
    <scope>NUCLEOTIDE SEQUENCE [LARGE SCALE GENOMIC DNA]</scope>
    <source>
        <strain evidence="1">R-o-18</strain>
        <tissue evidence="1">Leaf</tissue>
    </source>
</reference>